<comment type="caution">
    <text evidence="1">The sequence shown here is derived from an EMBL/GenBank/DDBJ whole genome shotgun (WGS) entry which is preliminary data.</text>
</comment>
<dbReference type="OrthoDB" id="127024at2759"/>
<accession>A0A2P4XR02</accession>
<gene>
    <name evidence="1" type="ORF">PHPALM_15941</name>
</gene>
<proteinExistence type="predicted"/>
<protein>
    <submittedName>
        <fullName evidence="1">Uncharacterized protein</fullName>
    </submittedName>
</protein>
<sequence>MLGVQKTPIDFHSTSFIVRTLLRLIPDYSVERINKKGWFYDDYISAINYYAPTVLNFLIDSFLEPRFGATCLSDK</sequence>
<dbReference type="EMBL" id="NCKW01008510">
    <property type="protein sequence ID" value="POM67957.1"/>
    <property type="molecule type" value="Genomic_DNA"/>
</dbReference>
<keyword evidence="2" id="KW-1185">Reference proteome</keyword>
<evidence type="ECO:0000313" key="1">
    <source>
        <dbReference type="EMBL" id="POM67957.1"/>
    </source>
</evidence>
<dbReference type="AlphaFoldDB" id="A0A2P4XR02"/>
<reference evidence="1 2" key="1">
    <citation type="journal article" date="2017" name="Genome Biol. Evol.">
        <title>Phytophthora megakarya and P. palmivora, closely related causal agents of cacao black pod rot, underwent increases in genome sizes and gene numbers by different mechanisms.</title>
        <authorList>
            <person name="Ali S.S."/>
            <person name="Shao J."/>
            <person name="Lary D.J."/>
            <person name="Kronmiller B."/>
            <person name="Shen D."/>
            <person name="Strem M.D."/>
            <person name="Amoako-Attah I."/>
            <person name="Akrofi A.Y."/>
            <person name="Begoude B.A."/>
            <person name="Ten Hoopen G.M."/>
            <person name="Coulibaly K."/>
            <person name="Kebe B.I."/>
            <person name="Melnick R.L."/>
            <person name="Guiltinan M.J."/>
            <person name="Tyler B.M."/>
            <person name="Meinhardt L.W."/>
            <person name="Bailey B.A."/>
        </authorList>
    </citation>
    <scope>NUCLEOTIDE SEQUENCE [LARGE SCALE GENOMIC DNA]</scope>
    <source>
        <strain evidence="2">sbr112.9</strain>
    </source>
</reference>
<organism evidence="1 2">
    <name type="scientific">Phytophthora palmivora</name>
    <dbReference type="NCBI Taxonomy" id="4796"/>
    <lineage>
        <taxon>Eukaryota</taxon>
        <taxon>Sar</taxon>
        <taxon>Stramenopiles</taxon>
        <taxon>Oomycota</taxon>
        <taxon>Peronosporomycetes</taxon>
        <taxon>Peronosporales</taxon>
        <taxon>Peronosporaceae</taxon>
        <taxon>Phytophthora</taxon>
    </lineage>
</organism>
<evidence type="ECO:0000313" key="2">
    <source>
        <dbReference type="Proteomes" id="UP000237271"/>
    </source>
</evidence>
<name>A0A2P4XR02_9STRA</name>
<dbReference type="Proteomes" id="UP000237271">
    <property type="component" value="Unassembled WGS sequence"/>
</dbReference>